<dbReference type="OrthoDB" id="52928at2"/>
<gene>
    <name evidence="3" type="ORF">DAERI_010072</name>
</gene>
<dbReference type="InterPro" id="IPR001584">
    <property type="entry name" value="Integrase_cat-core"/>
</dbReference>
<feature type="region of interest" description="Disordered" evidence="1">
    <location>
        <begin position="93"/>
        <end position="114"/>
    </location>
</feature>
<accession>A0A2I9D1J5</accession>
<reference evidence="4" key="1">
    <citation type="submission" date="2018-01" db="EMBL/GenBank/DDBJ databases">
        <title>Draft Genome Sequence of the Radioresistant Bacterium Deinococcus aerius TR0125, Isolated from the Higher Atmosphere above Japan.</title>
        <authorList>
            <person name="Satoh K."/>
            <person name="Arai H."/>
            <person name="Sanzen T."/>
            <person name="Kawaguchi Y."/>
            <person name="Hayashi H."/>
            <person name="Yokobori S."/>
            <person name="Yamagishi A."/>
            <person name="Oono Y."/>
            <person name="Narumi I."/>
        </authorList>
    </citation>
    <scope>NUCLEOTIDE SEQUENCE [LARGE SCALE GENOMIC DNA]</scope>
    <source>
        <strain evidence="4">TR0125</strain>
    </source>
</reference>
<evidence type="ECO:0000256" key="1">
    <source>
        <dbReference type="SAM" id="MobiDB-lite"/>
    </source>
</evidence>
<feature type="region of interest" description="Disordered" evidence="1">
    <location>
        <begin position="645"/>
        <end position="693"/>
    </location>
</feature>
<dbReference type="GO" id="GO:0015074">
    <property type="term" value="P:DNA integration"/>
    <property type="evidence" value="ECO:0007669"/>
    <property type="project" value="InterPro"/>
</dbReference>
<dbReference type="SUPFAM" id="SSF53098">
    <property type="entry name" value="Ribonuclease H-like"/>
    <property type="match status" value="1"/>
</dbReference>
<evidence type="ECO:0000313" key="3">
    <source>
        <dbReference type="EMBL" id="GBF03900.1"/>
    </source>
</evidence>
<dbReference type="PROSITE" id="PS50994">
    <property type="entry name" value="INTEGRASE"/>
    <property type="match status" value="1"/>
</dbReference>
<dbReference type="EMBL" id="BFAG01000001">
    <property type="protein sequence ID" value="GBF03900.1"/>
    <property type="molecule type" value="Genomic_DNA"/>
</dbReference>
<evidence type="ECO:0000313" key="4">
    <source>
        <dbReference type="Proteomes" id="UP000236569"/>
    </source>
</evidence>
<keyword evidence="4" id="KW-1185">Reference proteome</keyword>
<dbReference type="RefSeq" id="WP_103127507.1">
    <property type="nucleotide sequence ID" value="NZ_BFAG01000001.1"/>
</dbReference>
<evidence type="ECO:0000259" key="2">
    <source>
        <dbReference type="PROSITE" id="PS50994"/>
    </source>
</evidence>
<protein>
    <submittedName>
        <fullName evidence="3">Integrase catalytic subunit</fullName>
    </submittedName>
</protein>
<dbReference type="GO" id="GO:0003676">
    <property type="term" value="F:nucleic acid binding"/>
    <property type="evidence" value="ECO:0007669"/>
    <property type="project" value="InterPro"/>
</dbReference>
<dbReference type="Gene3D" id="3.30.420.10">
    <property type="entry name" value="Ribonuclease H-like superfamily/Ribonuclease H"/>
    <property type="match status" value="1"/>
</dbReference>
<dbReference type="InterPro" id="IPR036397">
    <property type="entry name" value="RNaseH_sf"/>
</dbReference>
<dbReference type="AlphaFoldDB" id="A0A2I9D1J5"/>
<name>A0A2I9D1J5_9DEIO</name>
<dbReference type="Proteomes" id="UP000236569">
    <property type="component" value="Unassembled WGS sequence"/>
</dbReference>
<proteinExistence type="predicted"/>
<dbReference type="InterPro" id="IPR012337">
    <property type="entry name" value="RNaseH-like_sf"/>
</dbReference>
<organism evidence="3 4">
    <name type="scientific">Deinococcus aerius</name>
    <dbReference type="NCBI Taxonomy" id="200253"/>
    <lineage>
        <taxon>Bacteria</taxon>
        <taxon>Thermotogati</taxon>
        <taxon>Deinococcota</taxon>
        <taxon>Deinococci</taxon>
        <taxon>Deinococcales</taxon>
        <taxon>Deinococcaceae</taxon>
        <taxon>Deinococcus</taxon>
    </lineage>
</organism>
<feature type="domain" description="Integrase catalytic" evidence="2">
    <location>
        <begin position="249"/>
        <end position="483"/>
    </location>
</feature>
<sequence>MTRLAAGAAIHFQGAAFVVLGFDGSGQIQLRGEDGTERVMDPGDLAGDPTFGFEGLDARALSPLQAFWDKLKPEVQASALEHEEHMREVLTGYRLGQPDSRFPSEPRPPYDQTSQQQRIEAKAAELGVTSRQVFRWLRDYRAASHHPAALIDRNTTRVTGRLGRAELPISEAILRVAKRRQDDTDITFVMLRDLVQRELDALGQGDVTLPSQPTFIKLIQRYAPELTHSAKRRRSDASRGKARPFGKIVCVRPGQYVLIDITPFDLTARSEVDGRQIRLRMIVAMDLYSRAIVAARLIEVEPRGVDITTLILDVVHPVRAHPSWPPLPEDARLPYLGIPEGVMLAAHDMPEGEPLLNLPPVLPEAIVVDNGMVFLSRDLRDLCLRLGTDILLARPGTGSDKAHVERLFLHIRQSLAERLEGYVGPHVLARGHQVQARHFPWELQFELTQWVARYYNHRPHDGLCHPRSPKIKLTPMEMFAFGVSHAGHLTVPLGREAYYLALRTELRVITDTGVRIDGAQYDSDVLNPFRGQESPYLELGRRWPFKVDARDPTVIHFQHPQTLAWHEIPERDADWRARPFQAELADQVKVVLQERAGAEDDPLANIRREMDDAYAERVARSLKLATRTAKQALTGRQKQEIARREAAEAQHQAMTGKARAQKGTTRKTQAPPVPSVPEETDDGGRYEVVGDEF</sequence>
<comment type="caution">
    <text evidence="3">The sequence shown here is derived from an EMBL/GenBank/DDBJ whole genome shotgun (WGS) entry which is preliminary data.</text>
</comment>